<organism evidence="6 7">
    <name type="scientific">Nocardiopsis flavescens</name>
    <dbReference type="NCBI Taxonomy" id="758803"/>
    <lineage>
        <taxon>Bacteria</taxon>
        <taxon>Bacillati</taxon>
        <taxon>Actinomycetota</taxon>
        <taxon>Actinomycetes</taxon>
        <taxon>Streptosporangiales</taxon>
        <taxon>Nocardiopsidaceae</taxon>
        <taxon>Nocardiopsis</taxon>
    </lineage>
</organism>
<accession>A0A1M6HMT9</accession>
<evidence type="ECO:0000256" key="4">
    <source>
        <dbReference type="SAM" id="MobiDB-lite"/>
    </source>
</evidence>
<dbReference type="InterPro" id="IPR011711">
    <property type="entry name" value="GntR_C"/>
</dbReference>
<evidence type="ECO:0000256" key="2">
    <source>
        <dbReference type="ARBA" id="ARBA00023125"/>
    </source>
</evidence>
<dbReference type="InterPro" id="IPR036390">
    <property type="entry name" value="WH_DNA-bd_sf"/>
</dbReference>
<dbReference type="AlphaFoldDB" id="A0A1M6HMT9"/>
<name>A0A1M6HMT9_9ACTN</name>
<keyword evidence="3" id="KW-0804">Transcription</keyword>
<feature type="compositionally biased region" description="Low complexity" evidence="4">
    <location>
        <begin position="235"/>
        <end position="246"/>
    </location>
</feature>
<dbReference type="Gene3D" id="1.20.120.530">
    <property type="entry name" value="GntR ligand-binding domain-like"/>
    <property type="match status" value="1"/>
</dbReference>
<evidence type="ECO:0000256" key="1">
    <source>
        <dbReference type="ARBA" id="ARBA00023015"/>
    </source>
</evidence>
<dbReference type="PANTHER" id="PTHR43537:SF5">
    <property type="entry name" value="UXU OPERON TRANSCRIPTIONAL REGULATOR"/>
    <property type="match status" value="1"/>
</dbReference>
<dbReference type="InterPro" id="IPR036388">
    <property type="entry name" value="WH-like_DNA-bd_sf"/>
</dbReference>
<dbReference type="PROSITE" id="PS50949">
    <property type="entry name" value="HTH_GNTR"/>
    <property type="match status" value="1"/>
</dbReference>
<evidence type="ECO:0000313" key="7">
    <source>
        <dbReference type="Proteomes" id="UP000184452"/>
    </source>
</evidence>
<dbReference type="Proteomes" id="UP000184452">
    <property type="component" value="Unassembled WGS sequence"/>
</dbReference>
<dbReference type="InterPro" id="IPR000524">
    <property type="entry name" value="Tscrpt_reg_HTH_GntR"/>
</dbReference>
<dbReference type="InterPro" id="IPR008920">
    <property type="entry name" value="TF_FadR/GntR_C"/>
</dbReference>
<dbReference type="STRING" id="758803.SAMN05421803_104236"/>
<proteinExistence type="predicted"/>
<keyword evidence="2 6" id="KW-0238">DNA-binding</keyword>
<dbReference type="OrthoDB" id="8680240at2"/>
<protein>
    <submittedName>
        <fullName evidence="6">DNA-binding transcriptional regulator, GntR family</fullName>
    </submittedName>
</protein>
<dbReference type="SMART" id="SM00895">
    <property type="entry name" value="FCD"/>
    <property type="match status" value="1"/>
</dbReference>
<feature type="region of interest" description="Disordered" evidence="4">
    <location>
        <begin position="224"/>
        <end position="246"/>
    </location>
</feature>
<dbReference type="SMART" id="SM00345">
    <property type="entry name" value="HTH_GNTR"/>
    <property type="match status" value="1"/>
</dbReference>
<dbReference type="PANTHER" id="PTHR43537">
    <property type="entry name" value="TRANSCRIPTIONAL REGULATOR, GNTR FAMILY"/>
    <property type="match status" value="1"/>
</dbReference>
<dbReference type="Gene3D" id="1.10.10.10">
    <property type="entry name" value="Winged helix-like DNA-binding domain superfamily/Winged helix DNA-binding domain"/>
    <property type="match status" value="1"/>
</dbReference>
<dbReference type="SUPFAM" id="SSF46785">
    <property type="entry name" value="Winged helix' DNA-binding domain"/>
    <property type="match status" value="1"/>
</dbReference>
<dbReference type="GO" id="GO:0003700">
    <property type="term" value="F:DNA-binding transcription factor activity"/>
    <property type="evidence" value="ECO:0007669"/>
    <property type="project" value="InterPro"/>
</dbReference>
<dbReference type="SUPFAM" id="SSF48008">
    <property type="entry name" value="GntR ligand-binding domain-like"/>
    <property type="match status" value="1"/>
</dbReference>
<dbReference type="RefSeq" id="WP_073378072.1">
    <property type="nucleotide sequence ID" value="NZ_FQZK01000004.1"/>
</dbReference>
<dbReference type="GO" id="GO:0003677">
    <property type="term" value="F:DNA binding"/>
    <property type="evidence" value="ECO:0007669"/>
    <property type="project" value="UniProtKB-KW"/>
</dbReference>
<sequence>MTNRTGASSLAQRAYARLRADILEGRLRPGQRLRPAGLAAAQGVSVSVVREVLNRLAGERLVRATPQQGFTVVQATAADLVDLFDVLALVETAALREAVERGTLEWESGVVAAHHRLARTPVPDPDGPGDGADEWARAHDAFHAATMAACGSPRLLETITGLVQCAALYRRWTHPHGEEGRDVAAEHRAIFEAAVGRDADLACRLHQEHVRRTVDGALAALEHENAAATGGTGPEPGTRAPAPEGP</sequence>
<gene>
    <name evidence="6" type="ORF">SAMN05421803_104236</name>
</gene>
<keyword evidence="7" id="KW-1185">Reference proteome</keyword>
<dbReference type="Pfam" id="PF00392">
    <property type="entry name" value="GntR"/>
    <property type="match status" value="1"/>
</dbReference>
<evidence type="ECO:0000313" key="6">
    <source>
        <dbReference type="EMBL" id="SHJ23502.1"/>
    </source>
</evidence>
<dbReference type="CDD" id="cd07377">
    <property type="entry name" value="WHTH_GntR"/>
    <property type="match status" value="1"/>
</dbReference>
<dbReference type="Pfam" id="PF07729">
    <property type="entry name" value="FCD"/>
    <property type="match status" value="1"/>
</dbReference>
<dbReference type="EMBL" id="FQZK01000004">
    <property type="protein sequence ID" value="SHJ23502.1"/>
    <property type="molecule type" value="Genomic_DNA"/>
</dbReference>
<reference evidence="6 7" key="1">
    <citation type="submission" date="2016-11" db="EMBL/GenBank/DDBJ databases">
        <authorList>
            <person name="Jaros S."/>
            <person name="Januszkiewicz K."/>
            <person name="Wedrychowicz H."/>
        </authorList>
    </citation>
    <scope>NUCLEOTIDE SEQUENCE [LARGE SCALE GENOMIC DNA]</scope>
    <source>
        <strain evidence="6 7">CGMCC 4.5723</strain>
    </source>
</reference>
<keyword evidence="1" id="KW-0805">Transcription regulation</keyword>
<feature type="domain" description="HTH gntR-type" evidence="5">
    <location>
        <begin position="8"/>
        <end position="75"/>
    </location>
</feature>
<evidence type="ECO:0000259" key="5">
    <source>
        <dbReference type="PROSITE" id="PS50949"/>
    </source>
</evidence>
<evidence type="ECO:0000256" key="3">
    <source>
        <dbReference type="ARBA" id="ARBA00023163"/>
    </source>
</evidence>